<dbReference type="PANTHER" id="PTHR39176:SF1">
    <property type="entry name" value="PERIPLASMIC PROTEIN"/>
    <property type="match status" value="1"/>
</dbReference>
<dbReference type="RefSeq" id="WP_310864850.1">
    <property type="nucleotide sequence ID" value="NZ_CP134206.1"/>
</dbReference>
<proteinExistence type="predicted"/>
<evidence type="ECO:0000259" key="2">
    <source>
        <dbReference type="Pfam" id="PF07007"/>
    </source>
</evidence>
<dbReference type="EMBL" id="CP134206">
    <property type="protein sequence ID" value="WND06250.1"/>
    <property type="molecule type" value="Genomic_DNA"/>
</dbReference>
<evidence type="ECO:0000313" key="3">
    <source>
        <dbReference type="EMBL" id="WND06250.1"/>
    </source>
</evidence>
<reference evidence="3" key="1">
    <citation type="submission" date="2023-09" db="EMBL/GenBank/DDBJ databases">
        <title>Acinetobacter soli.</title>
        <authorList>
            <person name="Kim B."/>
            <person name="Kim D."/>
            <person name="Park D."/>
        </authorList>
    </citation>
    <scope>NUCLEOTIDE SEQUENCE</scope>
    <source>
        <strain evidence="3">2023.05</strain>
    </source>
</reference>
<gene>
    <name evidence="3" type="ORF">RHP80_03600</name>
</gene>
<evidence type="ECO:0000256" key="1">
    <source>
        <dbReference type="SAM" id="SignalP"/>
    </source>
</evidence>
<dbReference type="Pfam" id="PF07007">
    <property type="entry name" value="LprI"/>
    <property type="match status" value="1"/>
</dbReference>
<sequence length="122" mass="14507">MLNLNKKVKILILSVLMFSCVHADQDIVTCKPNSVVFNDILNCFLIEFKKVDKDLNFIYQKKMEKLSEKDRIKLKISQRNWIKKKENLCVANEEEYGRESHFEALACQTKMTKERIVFLKKY</sequence>
<evidence type="ECO:0000313" key="4">
    <source>
        <dbReference type="Proteomes" id="UP001256400"/>
    </source>
</evidence>
<dbReference type="AlphaFoldDB" id="A0AB38YXT4"/>
<feature type="domain" description="Lysozyme inhibitor LprI-like N-terminal" evidence="2">
    <location>
        <begin position="39"/>
        <end position="118"/>
    </location>
</feature>
<feature type="signal peptide" evidence="1">
    <location>
        <begin position="1"/>
        <end position="23"/>
    </location>
</feature>
<dbReference type="PROSITE" id="PS51257">
    <property type="entry name" value="PROKAR_LIPOPROTEIN"/>
    <property type="match status" value="1"/>
</dbReference>
<dbReference type="Gene3D" id="1.20.1270.180">
    <property type="match status" value="1"/>
</dbReference>
<name>A0AB38YXT4_9GAMM</name>
<organism evidence="3 4">
    <name type="scientific">Acinetobacter soli</name>
    <dbReference type="NCBI Taxonomy" id="487316"/>
    <lineage>
        <taxon>Bacteria</taxon>
        <taxon>Pseudomonadati</taxon>
        <taxon>Pseudomonadota</taxon>
        <taxon>Gammaproteobacteria</taxon>
        <taxon>Moraxellales</taxon>
        <taxon>Moraxellaceae</taxon>
        <taxon>Acinetobacter</taxon>
    </lineage>
</organism>
<dbReference type="PANTHER" id="PTHR39176">
    <property type="entry name" value="PERIPLASMIC PROTEIN-RELATED"/>
    <property type="match status" value="1"/>
</dbReference>
<protein>
    <submittedName>
        <fullName evidence="3">Lysozyme inhibitor LprI family protein</fullName>
    </submittedName>
</protein>
<keyword evidence="1" id="KW-0732">Signal</keyword>
<accession>A0AB38YXT4</accession>
<dbReference type="Proteomes" id="UP001256400">
    <property type="component" value="Chromosome"/>
</dbReference>
<feature type="chain" id="PRO_5044272443" evidence="1">
    <location>
        <begin position="24"/>
        <end position="122"/>
    </location>
</feature>
<dbReference type="InterPro" id="IPR009739">
    <property type="entry name" value="LprI-like_N"/>
</dbReference>